<evidence type="ECO:0000313" key="1">
    <source>
        <dbReference type="EMBL" id="ETP31063.1"/>
    </source>
</evidence>
<comment type="caution">
    <text evidence="1">The sequence shown here is derived from an EMBL/GenBank/DDBJ whole genome shotgun (WGS) entry which is preliminary data.</text>
</comment>
<dbReference type="OrthoDB" id="94134at2759"/>
<evidence type="ECO:0000313" key="2">
    <source>
        <dbReference type="Proteomes" id="UP000018948"/>
    </source>
</evidence>
<gene>
    <name evidence="1" type="ORF">F442_20038</name>
</gene>
<dbReference type="AlphaFoldDB" id="W2Y8U4"/>
<dbReference type="EMBL" id="ANIY01004186">
    <property type="protein sequence ID" value="ETP31063.1"/>
    <property type="molecule type" value="Genomic_DNA"/>
</dbReference>
<proteinExistence type="predicted"/>
<sequence>MLHSRKKRQNERGGGVEIAQSLQAKRTNSSTKRTYQSKINIMKAWLSQHYPGTINTDTSELRVPLPNEAVLAFFGHICEAGFSCDHKDIDARDAPRVPLSASCVWGYRSALVDVYHNKLLELDQPLDTELRRVLDGNERVISNLKKRGLMKINEGKRQLKASGYKLLARKLMSITPTKRGQSWATVLFAREWIHDALVIEEQGHKGDQTGVDKFGKHVYANPYEPSQYPILAIGVHLLCCSYALGQVKGPTPVSVYLRMGQSMGKLKDRYIHFGEGADQVCGKMILGLPFNSERLG</sequence>
<evidence type="ECO:0008006" key="3">
    <source>
        <dbReference type="Google" id="ProtNLM"/>
    </source>
</evidence>
<dbReference type="Proteomes" id="UP000018948">
    <property type="component" value="Unassembled WGS sequence"/>
</dbReference>
<protein>
    <recommendedName>
        <fullName evidence="3">Ndc10 domain-containing protein</fullName>
    </recommendedName>
</protein>
<feature type="non-terminal residue" evidence="1">
    <location>
        <position position="296"/>
    </location>
</feature>
<organism evidence="1 2">
    <name type="scientific">Phytophthora nicotianae P10297</name>
    <dbReference type="NCBI Taxonomy" id="1317064"/>
    <lineage>
        <taxon>Eukaryota</taxon>
        <taxon>Sar</taxon>
        <taxon>Stramenopiles</taxon>
        <taxon>Oomycota</taxon>
        <taxon>Peronosporomycetes</taxon>
        <taxon>Peronosporales</taxon>
        <taxon>Peronosporaceae</taxon>
        <taxon>Phytophthora</taxon>
    </lineage>
</organism>
<name>W2Y8U4_PHYNI</name>
<reference evidence="1 2" key="1">
    <citation type="submission" date="2013-11" db="EMBL/GenBank/DDBJ databases">
        <title>The Genome Sequence of Phytophthora parasitica P10297.</title>
        <authorList>
            <consortium name="The Broad Institute Genomics Platform"/>
            <person name="Russ C."/>
            <person name="Tyler B."/>
            <person name="Panabieres F."/>
            <person name="Shan W."/>
            <person name="Tripathy S."/>
            <person name="Grunwald N."/>
            <person name="Machado M."/>
            <person name="Johnson C.S."/>
            <person name="Walker B."/>
            <person name="Young S.K."/>
            <person name="Zeng Q."/>
            <person name="Gargeya S."/>
            <person name="Fitzgerald M."/>
            <person name="Haas B."/>
            <person name="Abouelleil A."/>
            <person name="Allen A.W."/>
            <person name="Alvarado L."/>
            <person name="Arachchi H.M."/>
            <person name="Berlin A.M."/>
            <person name="Chapman S.B."/>
            <person name="Gainer-Dewar J."/>
            <person name="Goldberg J."/>
            <person name="Griggs A."/>
            <person name="Gujja S."/>
            <person name="Hansen M."/>
            <person name="Howarth C."/>
            <person name="Imamovic A."/>
            <person name="Ireland A."/>
            <person name="Larimer J."/>
            <person name="McCowan C."/>
            <person name="Murphy C."/>
            <person name="Pearson M."/>
            <person name="Poon T.W."/>
            <person name="Priest M."/>
            <person name="Roberts A."/>
            <person name="Saif S."/>
            <person name="Shea T."/>
            <person name="Sisk P."/>
            <person name="Sykes S."/>
            <person name="Wortman J."/>
            <person name="Nusbaum C."/>
            <person name="Birren B."/>
        </authorList>
    </citation>
    <scope>NUCLEOTIDE SEQUENCE [LARGE SCALE GENOMIC DNA]</scope>
    <source>
        <strain evidence="1 2">P10297</strain>
    </source>
</reference>
<accession>W2Y8U4</accession>